<keyword evidence="3" id="KW-1185">Reference proteome</keyword>
<sequence length="325" mass="38144">MKDQSSEKQFLTLNISEEHEADVTMPKYSKQSFVGQEDLLDVRLYKNFESLTKDVIFNIEECYHHTQKIQEAQKEVFEHTIDESDIAYENRDLLKSHTAKAMERIEYISRALNLIEPSKPSLSNLDLRNQRFKLLLRSFKDLLEEYISIVLESQRFTSVLFESQIKKVNPHATPFDLERAVRSTGDDSPSMFVQVLMQRGVRKDDKWAQTIMHSVLEIQQDLKELSCAFTKLSKTRNETNLLIERYRRRWPVVLKEGEHVYVIDDNLNLLKQTLVGKHIDFEAILKQKERRSHILIGFISLIVLLFVIALVVFSTLFSEFYANRP</sequence>
<comment type="caution">
    <text evidence="2">The sequence shown here is derived from an EMBL/GenBank/DDBJ whole genome shotgun (WGS) entry which is preliminary data.</text>
</comment>
<name>A0A1C7NQL4_9FUNG</name>
<protein>
    <submittedName>
        <fullName evidence="2">Uncharacterized protein</fullName>
    </submittedName>
</protein>
<dbReference type="AlphaFoldDB" id="A0A1C7NQL4"/>
<dbReference type="OrthoDB" id="2236952at2759"/>
<feature type="transmembrane region" description="Helical" evidence="1">
    <location>
        <begin position="294"/>
        <end position="317"/>
    </location>
</feature>
<dbReference type="GO" id="GO:0016192">
    <property type="term" value="P:vesicle-mediated transport"/>
    <property type="evidence" value="ECO:0007669"/>
    <property type="project" value="InterPro"/>
</dbReference>
<organism evidence="2 3">
    <name type="scientific">Choanephora cucurbitarum</name>
    <dbReference type="NCBI Taxonomy" id="101091"/>
    <lineage>
        <taxon>Eukaryota</taxon>
        <taxon>Fungi</taxon>
        <taxon>Fungi incertae sedis</taxon>
        <taxon>Mucoromycota</taxon>
        <taxon>Mucoromycotina</taxon>
        <taxon>Mucoromycetes</taxon>
        <taxon>Mucorales</taxon>
        <taxon>Mucorineae</taxon>
        <taxon>Choanephoraceae</taxon>
        <taxon>Choanephoroideae</taxon>
        <taxon>Choanephora</taxon>
    </lineage>
</organism>
<keyword evidence="1" id="KW-0812">Transmembrane</keyword>
<dbReference type="EMBL" id="LUGH01000014">
    <property type="protein sequence ID" value="OBZ91328.1"/>
    <property type="molecule type" value="Genomic_DNA"/>
</dbReference>
<evidence type="ECO:0000256" key="1">
    <source>
        <dbReference type="SAM" id="Phobius"/>
    </source>
</evidence>
<keyword evidence="1" id="KW-0472">Membrane</keyword>
<dbReference type="Gene3D" id="1.20.58.70">
    <property type="match status" value="1"/>
</dbReference>
<evidence type="ECO:0000313" key="3">
    <source>
        <dbReference type="Proteomes" id="UP000093000"/>
    </source>
</evidence>
<dbReference type="Proteomes" id="UP000093000">
    <property type="component" value="Unassembled WGS sequence"/>
</dbReference>
<dbReference type="SUPFAM" id="SSF47661">
    <property type="entry name" value="t-snare proteins"/>
    <property type="match status" value="1"/>
</dbReference>
<dbReference type="InParanoid" id="A0A1C7NQL4"/>
<keyword evidence="1" id="KW-1133">Transmembrane helix</keyword>
<dbReference type="GO" id="GO:0016020">
    <property type="term" value="C:membrane"/>
    <property type="evidence" value="ECO:0007669"/>
    <property type="project" value="InterPro"/>
</dbReference>
<reference evidence="2 3" key="1">
    <citation type="submission" date="2016-03" db="EMBL/GenBank/DDBJ databases">
        <title>Choanephora cucurbitarum.</title>
        <authorList>
            <person name="Min B."/>
            <person name="Park H."/>
            <person name="Park J.-H."/>
            <person name="Shin H.-D."/>
            <person name="Choi I.-G."/>
        </authorList>
    </citation>
    <scope>NUCLEOTIDE SEQUENCE [LARGE SCALE GENOMIC DNA]</scope>
    <source>
        <strain evidence="2 3">KUS-F28377</strain>
    </source>
</reference>
<evidence type="ECO:0000313" key="2">
    <source>
        <dbReference type="EMBL" id="OBZ91328.1"/>
    </source>
</evidence>
<dbReference type="InterPro" id="IPR010989">
    <property type="entry name" value="SNARE"/>
</dbReference>
<proteinExistence type="predicted"/>
<gene>
    <name evidence="2" type="ORF">A0J61_00590</name>
</gene>
<accession>A0A1C7NQL4</accession>